<gene>
    <name evidence="1" type="primary">Nfu_g_1_020751</name>
</gene>
<evidence type="ECO:0000313" key="1">
    <source>
        <dbReference type="EMBL" id="SBP28377.1"/>
    </source>
</evidence>
<name>A0A1A7YCY2_9TELE</name>
<organism evidence="1">
    <name type="scientific">Iconisemion striatum</name>
    <dbReference type="NCBI Taxonomy" id="60296"/>
    <lineage>
        <taxon>Eukaryota</taxon>
        <taxon>Metazoa</taxon>
        <taxon>Chordata</taxon>
        <taxon>Craniata</taxon>
        <taxon>Vertebrata</taxon>
        <taxon>Euteleostomi</taxon>
        <taxon>Actinopterygii</taxon>
        <taxon>Neopterygii</taxon>
        <taxon>Teleostei</taxon>
        <taxon>Neoteleostei</taxon>
        <taxon>Acanthomorphata</taxon>
        <taxon>Ovalentaria</taxon>
        <taxon>Atherinomorphae</taxon>
        <taxon>Cyprinodontiformes</taxon>
        <taxon>Nothobranchiidae</taxon>
        <taxon>Iconisemion</taxon>
    </lineage>
</organism>
<feature type="non-terminal residue" evidence="1">
    <location>
        <position position="1"/>
    </location>
</feature>
<proteinExistence type="predicted"/>
<accession>A0A1A7YCY2</accession>
<dbReference type="EMBL" id="HADX01006145">
    <property type="protein sequence ID" value="SBP28377.1"/>
    <property type="molecule type" value="Transcribed_RNA"/>
</dbReference>
<feature type="non-terminal residue" evidence="1">
    <location>
        <position position="48"/>
    </location>
</feature>
<reference evidence="1" key="2">
    <citation type="submission" date="2016-06" db="EMBL/GenBank/DDBJ databases">
        <title>The genome of a short-lived fish provides insights into sex chromosome evolution and the genetic control of aging.</title>
        <authorList>
            <person name="Reichwald K."/>
            <person name="Felder M."/>
            <person name="Petzold A."/>
            <person name="Koch P."/>
            <person name="Groth M."/>
            <person name="Platzer M."/>
        </authorList>
    </citation>
    <scope>NUCLEOTIDE SEQUENCE</scope>
    <source>
        <tissue evidence="1">Brain</tissue>
    </source>
</reference>
<sequence>KLRETTCVDSEIPVEPGWRTCCVNGSGTFGSQRCFNSAITPRGTSKIS</sequence>
<dbReference type="AlphaFoldDB" id="A0A1A7YCY2"/>
<reference evidence="1" key="1">
    <citation type="submission" date="2016-05" db="EMBL/GenBank/DDBJ databases">
        <authorList>
            <person name="Lavstsen T."/>
            <person name="Jespersen J.S."/>
        </authorList>
    </citation>
    <scope>NUCLEOTIDE SEQUENCE</scope>
    <source>
        <tissue evidence="1">Brain</tissue>
    </source>
</reference>
<protein>
    <submittedName>
        <fullName evidence="1">Uncharacterized protein</fullName>
    </submittedName>
</protein>